<evidence type="ECO:0000313" key="4">
    <source>
        <dbReference type="Proteomes" id="UP001595476"/>
    </source>
</evidence>
<evidence type="ECO:0000256" key="2">
    <source>
        <dbReference type="SAM" id="SignalP"/>
    </source>
</evidence>
<dbReference type="Proteomes" id="UP001595476">
    <property type="component" value="Unassembled WGS sequence"/>
</dbReference>
<keyword evidence="1" id="KW-0472">Membrane</keyword>
<name>A0ABV7HHY7_9GAMM</name>
<keyword evidence="4" id="KW-1185">Reference proteome</keyword>
<keyword evidence="2" id="KW-0732">Signal</keyword>
<dbReference type="RefSeq" id="WP_386719799.1">
    <property type="nucleotide sequence ID" value="NZ_JBHRSZ010000004.1"/>
</dbReference>
<sequence>MKKAILSLLILCAAIVPNVSFAKGAPLFFQTGDELFEIEGAPQLEEGYSVGYACQHVGLFGADIWTWDCEIMAVNVEEFSAGNLDPEFKAEMEEKFSLSDRSRNPWNHYGVFGMALLLIGGAAVKLRSK</sequence>
<evidence type="ECO:0000313" key="3">
    <source>
        <dbReference type="EMBL" id="MFC3151297.1"/>
    </source>
</evidence>
<reference evidence="4" key="1">
    <citation type="journal article" date="2019" name="Int. J. Syst. Evol. Microbiol.">
        <title>The Global Catalogue of Microorganisms (GCM) 10K type strain sequencing project: providing services to taxonomists for standard genome sequencing and annotation.</title>
        <authorList>
            <consortium name="The Broad Institute Genomics Platform"/>
            <consortium name="The Broad Institute Genome Sequencing Center for Infectious Disease"/>
            <person name="Wu L."/>
            <person name="Ma J."/>
        </authorList>
    </citation>
    <scope>NUCLEOTIDE SEQUENCE [LARGE SCALE GENOMIC DNA]</scope>
    <source>
        <strain evidence="4">KCTC 52438</strain>
    </source>
</reference>
<comment type="caution">
    <text evidence="3">The sequence shown here is derived from an EMBL/GenBank/DDBJ whole genome shotgun (WGS) entry which is preliminary data.</text>
</comment>
<feature type="signal peptide" evidence="2">
    <location>
        <begin position="1"/>
        <end position="22"/>
    </location>
</feature>
<feature type="transmembrane region" description="Helical" evidence="1">
    <location>
        <begin position="106"/>
        <end position="124"/>
    </location>
</feature>
<keyword evidence="1" id="KW-1133">Transmembrane helix</keyword>
<accession>A0ABV7HHY7</accession>
<dbReference type="EMBL" id="JBHRSZ010000004">
    <property type="protein sequence ID" value="MFC3151297.1"/>
    <property type="molecule type" value="Genomic_DNA"/>
</dbReference>
<organism evidence="3 4">
    <name type="scientific">Litoribrevibacter euphylliae</name>
    <dbReference type="NCBI Taxonomy" id="1834034"/>
    <lineage>
        <taxon>Bacteria</taxon>
        <taxon>Pseudomonadati</taxon>
        <taxon>Pseudomonadota</taxon>
        <taxon>Gammaproteobacteria</taxon>
        <taxon>Oceanospirillales</taxon>
        <taxon>Oceanospirillaceae</taxon>
        <taxon>Litoribrevibacter</taxon>
    </lineage>
</organism>
<keyword evidence="1" id="KW-0812">Transmembrane</keyword>
<protein>
    <submittedName>
        <fullName evidence="3">Uncharacterized protein</fullName>
    </submittedName>
</protein>
<gene>
    <name evidence="3" type="ORF">ACFOEK_09695</name>
</gene>
<evidence type="ECO:0000256" key="1">
    <source>
        <dbReference type="SAM" id="Phobius"/>
    </source>
</evidence>
<feature type="chain" id="PRO_5046594888" evidence="2">
    <location>
        <begin position="23"/>
        <end position="129"/>
    </location>
</feature>
<proteinExistence type="predicted"/>